<organism evidence="1 2">
    <name type="scientific">Pseudoxanthomonas taiwanensis J19</name>
    <dbReference type="NCBI Taxonomy" id="935569"/>
    <lineage>
        <taxon>Bacteria</taxon>
        <taxon>Pseudomonadati</taxon>
        <taxon>Pseudomonadota</taxon>
        <taxon>Gammaproteobacteria</taxon>
        <taxon>Lysobacterales</taxon>
        <taxon>Lysobacteraceae</taxon>
        <taxon>Pseudoxanthomonas</taxon>
    </lineage>
</organism>
<reference evidence="1 2" key="1">
    <citation type="submission" date="2019-07" db="EMBL/GenBank/DDBJ databases">
        <title>Genome sequencing of lignin-degrading bacterial isolates.</title>
        <authorList>
            <person name="Gladden J."/>
        </authorList>
    </citation>
    <scope>NUCLEOTIDE SEQUENCE [LARGE SCALE GENOMIC DNA]</scope>
    <source>
        <strain evidence="1 2">J19</strain>
    </source>
</reference>
<keyword evidence="2" id="KW-1185">Reference proteome</keyword>
<evidence type="ECO:0008006" key="3">
    <source>
        <dbReference type="Google" id="ProtNLM"/>
    </source>
</evidence>
<comment type="caution">
    <text evidence="1">The sequence shown here is derived from an EMBL/GenBank/DDBJ whole genome shotgun (WGS) entry which is preliminary data.</text>
</comment>
<dbReference type="OrthoDB" id="8965824at2"/>
<evidence type="ECO:0000313" key="2">
    <source>
        <dbReference type="Proteomes" id="UP000321583"/>
    </source>
</evidence>
<gene>
    <name evidence="1" type="ORF">L613_002100000030</name>
</gene>
<proteinExistence type="predicted"/>
<dbReference type="RefSeq" id="WP_019399137.1">
    <property type="nucleotide sequence ID" value="NZ_VLJS01000049.1"/>
</dbReference>
<name>A0A562DYY7_9GAMM</name>
<protein>
    <recommendedName>
        <fullName evidence="3">Proline-rich protein</fullName>
    </recommendedName>
</protein>
<dbReference type="Proteomes" id="UP000321583">
    <property type="component" value="Unassembled WGS sequence"/>
</dbReference>
<accession>A0A562DYY7</accession>
<evidence type="ECO:0000313" key="1">
    <source>
        <dbReference type="EMBL" id="TWH14836.1"/>
    </source>
</evidence>
<dbReference type="EMBL" id="VLJS01000049">
    <property type="protein sequence ID" value="TWH14836.1"/>
    <property type="molecule type" value="Genomic_DNA"/>
</dbReference>
<dbReference type="AlphaFoldDB" id="A0A562DYY7"/>
<sequence length="175" mass="19205">MREGIYRKTEAGRDEIRDRARKLPPQLRTVLLMVDGQRTLAELRQVAAGVKAPEDALERLLAEGLIEPVSNGFDAAGLAQAARGGGPGAPVPAVAEEEPPPARTADEANEYVRLYEAMSEAVRAHLGLRGYFMQLKIERCTDAAGLREVLPELRQALAKARGEEFATFWERQLQG</sequence>